<protein>
    <recommendedName>
        <fullName evidence="3">EF-hand domain-containing protein</fullName>
    </recommendedName>
</protein>
<dbReference type="InterPro" id="IPR002048">
    <property type="entry name" value="EF_hand_dom"/>
</dbReference>
<name>A0A7S1WXB9_ALECA</name>
<dbReference type="SUPFAM" id="SSF47473">
    <property type="entry name" value="EF-hand"/>
    <property type="match status" value="1"/>
</dbReference>
<dbReference type="Gene3D" id="1.10.238.10">
    <property type="entry name" value="EF-hand"/>
    <property type="match status" value="1"/>
</dbReference>
<dbReference type="PROSITE" id="PS50222">
    <property type="entry name" value="EF_HAND_2"/>
    <property type="match status" value="1"/>
</dbReference>
<dbReference type="PROSITE" id="PS00018">
    <property type="entry name" value="EF_HAND_1"/>
    <property type="match status" value="1"/>
</dbReference>
<feature type="signal peptide" evidence="2">
    <location>
        <begin position="1"/>
        <end position="21"/>
    </location>
</feature>
<dbReference type="AlphaFoldDB" id="A0A7S1WXB9"/>
<dbReference type="GO" id="GO:0005509">
    <property type="term" value="F:calcium ion binding"/>
    <property type="evidence" value="ECO:0007669"/>
    <property type="project" value="InterPro"/>
</dbReference>
<reference evidence="4" key="1">
    <citation type="submission" date="2021-01" db="EMBL/GenBank/DDBJ databases">
        <authorList>
            <person name="Corre E."/>
            <person name="Pelletier E."/>
            <person name="Niang G."/>
            <person name="Scheremetjew M."/>
            <person name="Finn R."/>
            <person name="Kale V."/>
            <person name="Holt S."/>
            <person name="Cochrane G."/>
            <person name="Meng A."/>
            <person name="Brown T."/>
            <person name="Cohen L."/>
        </authorList>
    </citation>
    <scope>NUCLEOTIDE SEQUENCE</scope>
    <source>
        <strain evidence="4">OF101</strain>
    </source>
</reference>
<keyword evidence="1" id="KW-0106">Calcium</keyword>
<proteinExistence type="predicted"/>
<evidence type="ECO:0000259" key="3">
    <source>
        <dbReference type="PROSITE" id="PS50222"/>
    </source>
</evidence>
<feature type="domain" description="EF-hand" evidence="3">
    <location>
        <begin position="47"/>
        <end position="82"/>
    </location>
</feature>
<dbReference type="EMBL" id="HBGE01115094">
    <property type="protein sequence ID" value="CAD9191909.1"/>
    <property type="molecule type" value="Transcribed_RNA"/>
</dbReference>
<accession>A0A7S1WXB9</accession>
<evidence type="ECO:0000256" key="1">
    <source>
        <dbReference type="ARBA" id="ARBA00022837"/>
    </source>
</evidence>
<sequence>MLRALRRSALALMLLVWSAEAGLIGDTLNKVYSSVFGPACGKKCIARAHALAEMLINECDEDKNGFLSRKEWAGFMERLHQSTNEATHEREYQIFCERFESKLEDGVPGEKMKWVFVHDSWRKPLERWAGAGEL</sequence>
<keyword evidence="2" id="KW-0732">Signal</keyword>
<evidence type="ECO:0000256" key="2">
    <source>
        <dbReference type="SAM" id="SignalP"/>
    </source>
</evidence>
<evidence type="ECO:0000313" key="4">
    <source>
        <dbReference type="EMBL" id="CAD9191909.1"/>
    </source>
</evidence>
<dbReference type="InterPro" id="IPR018247">
    <property type="entry name" value="EF_Hand_1_Ca_BS"/>
</dbReference>
<gene>
    <name evidence="4" type="ORF">ACAT0790_LOCUS68684</name>
</gene>
<dbReference type="InterPro" id="IPR011992">
    <property type="entry name" value="EF-hand-dom_pair"/>
</dbReference>
<feature type="chain" id="PRO_5031428605" description="EF-hand domain-containing protein" evidence="2">
    <location>
        <begin position="22"/>
        <end position="134"/>
    </location>
</feature>
<organism evidence="4">
    <name type="scientific">Alexandrium catenella</name>
    <name type="common">Red tide dinoflagellate</name>
    <name type="synonym">Gonyaulax catenella</name>
    <dbReference type="NCBI Taxonomy" id="2925"/>
    <lineage>
        <taxon>Eukaryota</taxon>
        <taxon>Sar</taxon>
        <taxon>Alveolata</taxon>
        <taxon>Dinophyceae</taxon>
        <taxon>Gonyaulacales</taxon>
        <taxon>Pyrocystaceae</taxon>
        <taxon>Alexandrium</taxon>
    </lineage>
</organism>